<reference evidence="1 2" key="1">
    <citation type="journal article" date="2018" name="PLoS Genet.">
        <title>Population sequencing reveals clonal diversity and ancestral inbreeding in the grapevine cultivar Chardonnay.</title>
        <authorList>
            <person name="Roach M.J."/>
            <person name="Johnson D.L."/>
            <person name="Bohlmann J."/>
            <person name="van Vuuren H.J."/>
            <person name="Jones S.J."/>
            <person name="Pretorius I.S."/>
            <person name="Schmidt S.A."/>
            <person name="Borneman A.R."/>
        </authorList>
    </citation>
    <scope>NUCLEOTIDE SEQUENCE [LARGE SCALE GENOMIC DNA]</scope>
    <source>
        <strain evidence="2">cv. Chardonnay</strain>
        <tissue evidence="1">Leaf</tissue>
    </source>
</reference>
<dbReference type="Proteomes" id="UP000288805">
    <property type="component" value="Unassembled WGS sequence"/>
</dbReference>
<dbReference type="AlphaFoldDB" id="A0A438EPW0"/>
<dbReference type="PANTHER" id="PTHR33018">
    <property type="entry name" value="OS10G0338966 PROTEIN-RELATED"/>
    <property type="match status" value="1"/>
</dbReference>
<name>A0A438EPW0_VITVI</name>
<proteinExistence type="predicted"/>
<accession>A0A438EPW0</accession>
<protein>
    <submittedName>
        <fullName evidence="1">Uncharacterized protein</fullName>
    </submittedName>
</protein>
<dbReference type="EMBL" id="QGNW01001221">
    <property type="protein sequence ID" value="RVW49658.1"/>
    <property type="molecule type" value="Genomic_DNA"/>
</dbReference>
<organism evidence="1 2">
    <name type="scientific">Vitis vinifera</name>
    <name type="common">Grape</name>
    <dbReference type="NCBI Taxonomy" id="29760"/>
    <lineage>
        <taxon>Eukaryota</taxon>
        <taxon>Viridiplantae</taxon>
        <taxon>Streptophyta</taxon>
        <taxon>Embryophyta</taxon>
        <taxon>Tracheophyta</taxon>
        <taxon>Spermatophyta</taxon>
        <taxon>Magnoliopsida</taxon>
        <taxon>eudicotyledons</taxon>
        <taxon>Gunneridae</taxon>
        <taxon>Pentapetalae</taxon>
        <taxon>rosids</taxon>
        <taxon>Vitales</taxon>
        <taxon>Vitaceae</taxon>
        <taxon>Viteae</taxon>
        <taxon>Vitis</taxon>
    </lineage>
</organism>
<evidence type="ECO:0000313" key="1">
    <source>
        <dbReference type="EMBL" id="RVW49658.1"/>
    </source>
</evidence>
<evidence type="ECO:0000313" key="2">
    <source>
        <dbReference type="Proteomes" id="UP000288805"/>
    </source>
</evidence>
<comment type="caution">
    <text evidence="1">The sequence shown here is derived from an EMBL/GenBank/DDBJ whole genome shotgun (WGS) entry which is preliminary data.</text>
</comment>
<sequence length="280" mass="32396">METKEGEKPIKRKYRGMTRKHMIIKNRSKGVKLPVKYNLDGIFIGESAVHLTSYLGVLARTMVPIRYKTWHVVPKQLKDKLWDSIETAFSLNHKSRRNCMLTMGKCFRSFKNLLTVKYILPFEDQPELLKRPPIQYTFIEDEDWTIFVKDRLSDNFKMVANGSTETIDRSILWKKAREKKDDTFDEVTIPVIEKIDKLLKESQENGRSVNGSNDILMEALGTPEYSGRVRAKGKHYTPRQYFNSAADSVVRDFIAASKEEQRKFQAEVLAKLSQVGVVTP</sequence>
<dbReference type="PANTHER" id="PTHR33018:SF31">
    <property type="entry name" value="TRANSPOSASE, PTTA_EN_SPM, PLANT"/>
    <property type="match status" value="1"/>
</dbReference>
<gene>
    <name evidence="1" type="ORF">CK203_076740</name>
</gene>